<keyword evidence="2" id="KW-1185">Reference proteome</keyword>
<dbReference type="EMBL" id="JAPDRL010000104">
    <property type="protein sequence ID" value="KAJ9657258.1"/>
    <property type="molecule type" value="Genomic_DNA"/>
</dbReference>
<organism evidence="1 2">
    <name type="scientific">Coniosporium apollinis</name>
    <dbReference type="NCBI Taxonomy" id="61459"/>
    <lineage>
        <taxon>Eukaryota</taxon>
        <taxon>Fungi</taxon>
        <taxon>Dikarya</taxon>
        <taxon>Ascomycota</taxon>
        <taxon>Pezizomycotina</taxon>
        <taxon>Dothideomycetes</taxon>
        <taxon>Dothideomycetes incertae sedis</taxon>
        <taxon>Coniosporium</taxon>
    </lineage>
</organism>
<comment type="caution">
    <text evidence="1">The sequence shown here is derived from an EMBL/GenBank/DDBJ whole genome shotgun (WGS) entry which is preliminary data.</text>
</comment>
<accession>A0ABQ9NHG9</accession>
<gene>
    <name evidence="1" type="ORF">H2201_008239</name>
</gene>
<evidence type="ECO:0000313" key="1">
    <source>
        <dbReference type="EMBL" id="KAJ9657258.1"/>
    </source>
</evidence>
<name>A0ABQ9NHG9_9PEZI</name>
<sequence length="82" mass="8806">MFTAIRMRIGGQGLDADSGKLKWAAEWRGMNHGADFQAVPQVAEVPILPGKGYGKLRKPVVPATTTNIGYDDVAPGETNPRI</sequence>
<dbReference type="Proteomes" id="UP001172684">
    <property type="component" value="Unassembled WGS sequence"/>
</dbReference>
<reference evidence="1" key="1">
    <citation type="submission" date="2022-10" db="EMBL/GenBank/DDBJ databases">
        <title>Culturing micro-colonial fungi from biological soil crusts in the Mojave desert and describing Neophaeococcomyces mojavensis, and introducing the new genera and species Taxawa tesnikishii.</title>
        <authorList>
            <person name="Kurbessoian T."/>
            <person name="Stajich J.E."/>
        </authorList>
    </citation>
    <scope>NUCLEOTIDE SEQUENCE</scope>
    <source>
        <strain evidence="1">TK_1</strain>
    </source>
</reference>
<evidence type="ECO:0000313" key="2">
    <source>
        <dbReference type="Proteomes" id="UP001172684"/>
    </source>
</evidence>
<proteinExistence type="predicted"/>
<protein>
    <submittedName>
        <fullName evidence="1">Uncharacterized protein</fullName>
    </submittedName>
</protein>